<dbReference type="PRINTS" id="PR00344">
    <property type="entry name" value="BCTRLSENSOR"/>
</dbReference>
<proteinExistence type="predicted"/>
<dbReference type="SMART" id="SM00387">
    <property type="entry name" value="HATPase_c"/>
    <property type="match status" value="1"/>
</dbReference>
<keyword evidence="8 12" id="KW-1133">Transmembrane helix</keyword>
<keyword evidence="14" id="KW-0067">ATP-binding</keyword>
<dbReference type="InterPro" id="IPR036890">
    <property type="entry name" value="HATPase_C_sf"/>
</dbReference>
<dbReference type="InterPro" id="IPR005467">
    <property type="entry name" value="His_kinase_dom"/>
</dbReference>
<evidence type="ECO:0000256" key="5">
    <source>
        <dbReference type="ARBA" id="ARBA00022553"/>
    </source>
</evidence>
<dbReference type="Gene3D" id="3.30.565.10">
    <property type="entry name" value="Histidine kinase-like ATPase, C-terminal domain"/>
    <property type="match status" value="1"/>
</dbReference>
<dbReference type="InterPro" id="IPR036097">
    <property type="entry name" value="HisK_dim/P_sf"/>
</dbReference>
<keyword evidence="10 12" id="KW-0472">Membrane</keyword>
<dbReference type="SUPFAM" id="SSF47384">
    <property type="entry name" value="Homodimeric domain of signal transducing histidine kinase"/>
    <property type="match status" value="1"/>
</dbReference>
<dbReference type="PANTHER" id="PTHR43065:SF50">
    <property type="entry name" value="HISTIDINE KINASE"/>
    <property type="match status" value="1"/>
</dbReference>
<name>A0ABV0JD61_9CYAN</name>
<dbReference type="RefSeq" id="WP_199299354.1">
    <property type="nucleotide sequence ID" value="NZ_JAMPKM010000013.1"/>
</dbReference>
<keyword evidence="14" id="KW-0547">Nucleotide-binding</keyword>
<evidence type="ECO:0000313" key="14">
    <source>
        <dbReference type="EMBL" id="MEP0819218.1"/>
    </source>
</evidence>
<evidence type="ECO:0000256" key="11">
    <source>
        <dbReference type="SAM" id="Coils"/>
    </source>
</evidence>
<dbReference type="SUPFAM" id="SSF55874">
    <property type="entry name" value="ATPase domain of HSP90 chaperone/DNA topoisomerase II/histidine kinase"/>
    <property type="match status" value="1"/>
</dbReference>
<evidence type="ECO:0000256" key="1">
    <source>
        <dbReference type="ARBA" id="ARBA00000085"/>
    </source>
</evidence>
<dbReference type="InterPro" id="IPR033479">
    <property type="entry name" value="dCache_1"/>
</dbReference>
<feature type="domain" description="Histidine kinase" evidence="13">
    <location>
        <begin position="518"/>
        <end position="775"/>
    </location>
</feature>
<keyword evidence="9" id="KW-0902">Two-component regulatory system</keyword>
<gene>
    <name evidence="14" type="ORF">NC998_19135</name>
</gene>
<evidence type="ECO:0000256" key="10">
    <source>
        <dbReference type="ARBA" id="ARBA00023136"/>
    </source>
</evidence>
<dbReference type="CDD" id="cd12913">
    <property type="entry name" value="PDC1_MCP_like"/>
    <property type="match status" value="1"/>
</dbReference>
<dbReference type="SUPFAM" id="SSF103190">
    <property type="entry name" value="Sensory domain-like"/>
    <property type="match status" value="1"/>
</dbReference>
<keyword evidence="7" id="KW-0808">Transferase</keyword>
<dbReference type="InterPro" id="IPR003661">
    <property type="entry name" value="HisK_dim/P_dom"/>
</dbReference>
<comment type="subcellular location">
    <subcellularLocation>
        <location evidence="2">Cell membrane</location>
        <topology evidence="2">Multi-pass membrane protein</topology>
    </subcellularLocation>
</comment>
<evidence type="ECO:0000256" key="2">
    <source>
        <dbReference type="ARBA" id="ARBA00004651"/>
    </source>
</evidence>
<protein>
    <recommendedName>
        <fullName evidence="3">histidine kinase</fullName>
        <ecNumber evidence="3">2.7.13.3</ecNumber>
    </recommendedName>
</protein>
<dbReference type="InterPro" id="IPR004358">
    <property type="entry name" value="Sig_transdc_His_kin-like_C"/>
</dbReference>
<comment type="catalytic activity">
    <reaction evidence="1">
        <text>ATP + protein L-histidine = ADP + protein N-phospho-L-histidine.</text>
        <dbReference type="EC" id="2.7.13.3"/>
    </reaction>
</comment>
<dbReference type="PROSITE" id="PS51257">
    <property type="entry name" value="PROKAR_LIPOPROTEIN"/>
    <property type="match status" value="1"/>
</dbReference>
<dbReference type="InterPro" id="IPR003594">
    <property type="entry name" value="HATPase_dom"/>
</dbReference>
<dbReference type="InterPro" id="IPR029151">
    <property type="entry name" value="Sensor-like_sf"/>
</dbReference>
<evidence type="ECO:0000256" key="6">
    <source>
        <dbReference type="ARBA" id="ARBA00022692"/>
    </source>
</evidence>
<organism evidence="14 15">
    <name type="scientific">Trichocoleus desertorum GB2-A4</name>
    <dbReference type="NCBI Taxonomy" id="2933944"/>
    <lineage>
        <taxon>Bacteria</taxon>
        <taxon>Bacillati</taxon>
        <taxon>Cyanobacteriota</taxon>
        <taxon>Cyanophyceae</taxon>
        <taxon>Leptolyngbyales</taxon>
        <taxon>Trichocoleusaceae</taxon>
        <taxon>Trichocoleus</taxon>
    </lineage>
</organism>
<dbReference type="EMBL" id="JAMPKM010000013">
    <property type="protein sequence ID" value="MEP0819218.1"/>
    <property type="molecule type" value="Genomic_DNA"/>
</dbReference>
<dbReference type="Pfam" id="PF02743">
    <property type="entry name" value="dCache_1"/>
    <property type="match status" value="1"/>
</dbReference>
<accession>A0ABV0JD61</accession>
<dbReference type="Gene3D" id="3.30.450.20">
    <property type="entry name" value="PAS domain"/>
    <property type="match status" value="2"/>
</dbReference>
<dbReference type="CDD" id="cd00082">
    <property type="entry name" value="HisKA"/>
    <property type="match status" value="1"/>
</dbReference>
<dbReference type="Pfam" id="PF02518">
    <property type="entry name" value="HATPase_c"/>
    <property type="match status" value="1"/>
</dbReference>
<evidence type="ECO:0000256" key="9">
    <source>
        <dbReference type="ARBA" id="ARBA00023012"/>
    </source>
</evidence>
<keyword evidence="5" id="KW-0597">Phosphoprotein</keyword>
<feature type="transmembrane region" description="Helical" evidence="12">
    <location>
        <begin position="358"/>
        <end position="378"/>
    </location>
</feature>
<keyword evidence="4" id="KW-1003">Cell membrane</keyword>
<feature type="transmembrane region" description="Helical" evidence="12">
    <location>
        <begin position="21"/>
        <end position="41"/>
    </location>
</feature>
<keyword evidence="11" id="KW-0175">Coiled coil</keyword>
<keyword evidence="15" id="KW-1185">Reference proteome</keyword>
<keyword evidence="6 12" id="KW-0812">Transmembrane</keyword>
<dbReference type="EC" id="2.7.13.3" evidence="3"/>
<evidence type="ECO:0000256" key="12">
    <source>
        <dbReference type="SAM" id="Phobius"/>
    </source>
</evidence>
<dbReference type="GO" id="GO:0005524">
    <property type="term" value="F:ATP binding"/>
    <property type="evidence" value="ECO:0007669"/>
    <property type="project" value="UniProtKB-KW"/>
</dbReference>
<reference evidence="14 15" key="1">
    <citation type="submission" date="2022-04" db="EMBL/GenBank/DDBJ databases">
        <title>Positive selection, recombination, and allopatry shape intraspecific diversity of widespread and dominant cyanobacteria.</title>
        <authorList>
            <person name="Wei J."/>
            <person name="Shu W."/>
            <person name="Hu C."/>
        </authorList>
    </citation>
    <scope>NUCLEOTIDE SEQUENCE [LARGE SCALE GENOMIC DNA]</scope>
    <source>
        <strain evidence="14 15">GB2-A4</strain>
    </source>
</reference>
<dbReference type="PANTHER" id="PTHR43065">
    <property type="entry name" value="SENSOR HISTIDINE KINASE"/>
    <property type="match status" value="1"/>
</dbReference>
<evidence type="ECO:0000256" key="7">
    <source>
        <dbReference type="ARBA" id="ARBA00022777"/>
    </source>
</evidence>
<evidence type="ECO:0000256" key="3">
    <source>
        <dbReference type="ARBA" id="ARBA00012438"/>
    </source>
</evidence>
<dbReference type="Proteomes" id="UP001464891">
    <property type="component" value="Unassembled WGS sequence"/>
</dbReference>
<evidence type="ECO:0000256" key="4">
    <source>
        <dbReference type="ARBA" id="ARBA00022475"/>
    </source>
</evidence>
<evidence type="ECO:0000313" key="15">
    <source>
        <dbReference type="Proteomes" id="UP001464891"/>
    </source>
</evidence>
<comment type="caution">
    <text evidence="14">The sequence shown here is derived from an EMBL/GenBank/DDBJ whole genome shotgun (WGS) entry which is preliminary data.</text>
</comment>
<dbReference type="PROSITE" id="PS50109">
    <property type="entry name" value="HIS_KIN"/>
    <property type="match status" value="1"/>
</dbReference>
<sequence>MPQSIRVKHPSANFFGGYNRIILATFSLVTVVSCGLFYLQFRSRYQNEVAQLQTKFLEEASSLNYMVKGASDHISALNTEAEFHLATHALGEPSSKLFSQLENLPGKDHYALDRIQLPFTEEMVAGLSGKGSLEQMSPEVKRDVEMAIALNALFQSSKKNIPNLAWVYYLSKNKFQSLYPWVSSKNHLFVESDYNQDFYKLGLPENNPQRQRFWTRAYTDTAGKGLMVTVAEPIYDKDTFLGTVALDFTLDVLNDFIKNAETQRDRQANLFVINQYDQLLAHPYLVSSTDKDVKPAQVALPPKLQSQLKQILQAPADQVNAVDSYLVLHHPLTNAPWQLVLWIPQQAIVLKALSGTSWLFLVLLPGLGLILVAASHLTRRDFIEPARKLVEHIETASQGSGQASISKKLDIPRSWQPWFERISRIFDENRSLLQTLEAYTQELEAKNAALQTTENLLAENNRNLEQQVEERTNQLQQVIATLRQQTQDLESALQELQQTQSRLIQSEKMSSLGQLVAGVAHEINNPVNFIYGNLAPAHDYTQELLNLISLYQEHYPQPVAAIAVEAEAMDLEFLRADLPKLMSSMQMGAERIRQIVLSLRNFSRLDEAEFKAVDIHQGIDSTLIILENRLKAKPEHPAIAVTKEYGNLPLVECYAGQLNQVFMNVLTNAIDALEQNNRASGQELVASPRHIHISTHLNRNNRVLIKISDNGPGMPPEVKQRIFDPFFTTKPVGKGTGMGMSISYQIITENHGGSLDCISIPGQGTQFVIEIPLHQQSHALG</sequence>
<dbReference type="Gene3D" id="1.10.287.130">
    <property type="match status" value="1"/>
</dbReference>
<feature type="coiled-coil region" evidence="11">
    <location>
        <begin position="429"/>
        <end position="509"/>
    </location>
</feature>
<keyword evidence="7" id="KW-0418">Kinase</keyword>
<evidence type="ECO:0000259" key="13">
    <source>
        <dbReference type="PROSITE" id="PS50109"/>
    </source>
</evidence>
<evidence type="ECO:0000256" key="8">
    <source>
        <dbReference type="ARBA" id="ARBA00022989"/>
    </source>
</evidence>